<comment type="caution">
    <text evidence="1">The sequence shown here is derived from an EMBL/GenBank/DDBJ whole genome shotgun (WGS) entry which is preliminary data.</text>
</comment>
<dbReference type="EMBL" id="BDGG01000002">
    <property type="protein sequence ID" value="GAU92315.1"/>
    <property type="molecule type" value="Genomic_DNA"/>
</dbReference>
<name>A0A1D1UV38_RAMVA</name>
<accession>A0A1D1UV38</accession>
<sequence length="76" mass="8255">MASPAGRSSGMKLANEIPYVYDPPSSLSPTQALGERGALDFFVSDARHSKVPYVGPPSKFKSDPINWARATQRYPS</sequence>
<reference evidence="1 2" key="1">
    <citation type="journal article" date="2016" name="Nat. Commun.">
        <title>Extremotolerant tardigrade genome and improved radiotolerance of human cultured cells by tardigrade-unique protein.</title>
        <authorList>
            <person name="Hashimoto T."/>
            <person name="Horikawa D.D."/>
            <person name="Saito Y."/>
            <person name="Kuwahara H."/>
            <person name="Kozuka-Hata H."/>
            <person name="Shin-I T."/>
            <person name="Minakuchi Y."/>
            <person name="Ohishi K."/>
            <person name="Motoyama A."/>
            <person name="Aizu T."/>
            <person name="Enomoto A."/>
            <person name="Kondo K."/>
            <person name="Tanaka S."/>
            <person name="Hara Y."/>
            <person name="Koshikawa S."/>
            <person name="Sagara H."/>
            <person name="Miura T."/>
            <person name="Yokobori S."/>
            <person name="Miyagawa K."/>
            <person name="Suzuki Y."/>
            <person name="Kubo T."/>
            <person name="Oyama M."/>
            <person name="Kohara Y."/>
            <person name="Fujiyama A."/>
            <person name="Arakawa K."/>
            <person name="Katayama T."/>
            <person name="Toyoda A."/>
            <person name="Kunieda T."/>
        </authorList>
    </citation>
    <scope>NUCLEOTIDE SEQUENCE [LARGE SCALE GENOMIC DNA]</scope>
    <source>
        <strain evidence="1 2">YOKOZUNA-1</strain>
    </source>
</reference>
<organism evidence="1 2">
    <name type="scientific">Ramazzottius varieornatus</name>
    <name type="common">Water bear</name>
    <name type="synonym">Tardigrade</name>
    <dbReference type="NCBI Taxonomy" id="947166"/>
    <lineage>
        <taxon>Eukaryota</taxon>
        <taxon>Metazoa</taxon>
        <taxon>Ecdysozoa</taxon>
        <taxon>Tardigrada</taxon>
        <taxon>Eutardigrada</taxon>
        <taxon>Parachela</taxon>
        <taxon>Hypsibioidea</taxon>
        <taxon>Ramazzottiidae</taxon>
        <taxon>Ramazzottius</taxon>
    </lineage>
</organism>
<dbReference type="Proteomes" id="UP000186922">
    <property type="component" value="Unassembled WGS sequence"/>
</dbReference>
<proteinExistence type="predicted"/>
<dbReference type="AlphaFoldDB" id="A0A1D1UV38"/>
<evidence type="ECO:0000313" key="2">
    <source>
        <dbReference type="Proteomes" id="UP000186922"/>
    </source>
</evidence>
<protein>
    <submittedName>
        <fullName evidence="1">Uncharacterized protein</fullName>
    </submittedName>
</protein>
<gene>
    <name evidence="1" type="primary">RvY_04411-1</name>
    <name evidence="1" type="synonym">RvY_04411.1</name>
    <name evidence="1" type="ORF">RvY_04411</name>
</gene>
<keyword evidence="2" id="KW-1185">Reference proteome</keyword>
<evidence type="ECO:0000313" key="1">
    <source>
        <dbReference type="EMBL" id="GAU92315.1"/>
    </source>
</evidence>